<reference evidence="2 3" key="1">
    <citation type="submission" date="2024-06" db="EMBL/GenBank/DDBJ databases">
        <authorList>
            <person name="Tuo L."/>
        </authorList>
    </citation>
    <scope>NUCLEOTIDE SEQUENCE [LARGE SCALE GENOMIC DNA]</scope>
    <source>
        <strain evidence="2 3">ZMM04-5</strain>
    </source>
</reference>
<feature type="signal peptide" evidence="1">
    <location>
        <begin position="1"/>
        <end position="22"/>
    </location>
</feature>
<evidence type="ECO:0000313" key="2">
    <source>
        <dbReference type="EMBL" id="MEW9808619.1"/>
    </source>
</evidence>
<evidence type="ECO:0000256" key="1">
    <source>
        <dbReference type="SAM" id="SignalP"/>
    </source>
</evidence>
<dbReference type="Proteomes" id="UP001556196">
    <property type="component" value="Unassembled WGS sequence"/>
</dbReference>
<keyword evidence="1" id="KW-0732">Signal</keyword>
<sequence>MSRLARTLYFIGLLVAPGAAVAADLPASQPAPTEARFASGWTFSIDPIYGWIPGFKGDVSVFGNDAHIDVTTLDILDNLGPFLRALDGYYMGSGEWRSGRYGLGYDIVHFSVSGTRDFGNRILTGSADLGFSLTMATLTGNYRAFESAKAYADIVAGVRYTKVNIDLDLTVGPVPAAASGGDDWFDPVLGIRGRYDFADHWYVKGQALGGALGGSDYLYDLSGLVGYSWSNGVEAYAGWRAAHTSYDKDDFTWDVTMTGPMLGLSYNF</sequence>
<name>A0ABV3R5L2_9HYPH</name>
<evidence type="ECO:0008006" key="4">
    <source>
        <dbReference type="Google" id="ProtNLM"/>
    </source>
</evidence>
<organism evidence="2 3">
    <name type="scientific">Mesorhizobium marinum</name>
    <dbReference type="NCBI Taxonomy" id="3228790"/>
    <lineage>
        <taxon>Bacteria</taxon>
        <taxon>Pseudomonadati</taxon>
        <taxon>Pseudomonadota</taxon>
        <taxon>Alphaproteobacteria</taxon>
        <taxon>Hyphomicrobiales</taxon>
        <taxon>Phyllobacteriaceae</taxon>
        <taxon>Mesorhizobium</taxon>
    </lineage>
</organism>
<proteinExistence type="predicted"/>
<keyword evidence="3" id="KW-1185">Reference proteome</keyword>
<dbReference type="RefSeq" id="WP_367725858.1">
    <property type="nucleotide sequence ID" value="NZ_JBFOCI010000010.1"/>
</dbReference>
<evidence type="ECO:0000313" key="3">
    <source>
        <dbReference type="Proteomes" id="UP001556196"/>
    </source>
</evidence>
<dbReference type="EMBL" id="JBFOCI010000010">
    <property type="protein sequence ID" value="MEW9808619.1"/>
    <property type="molecule type" value="Genomic_DNA"/>
</dbReference>
<comment type="caution">
    <text evidence="2">The sequence shown here is derived from an EMBL/GenBank/DDBJ whole genome shotgun (WGS) entry which is preliminary data.</text>
</comment>
<accession>A0ABV3R5L2</accession>
<gene>
    <name evidence="2" type="ORF">ABUE31_21725</name>
</gene>
<feature type="chain" id="PRO_5046043537" description="Outer membrane protein beta-barrel domain-containing protein" evidence="1">
    <location>
        <begin position="23"/>
        <end position="268"/>
    </location>
</feature>
<protein>
    <recommendedName>
        <fullName evidence="4">Outer membrane protein beta-barrel domain-containing protein</fullName>
    </recommendedName>
</protein>